<gene>
    <name evidence="1" type="ORF">LTSEADE_3333</name>
</gene>
<comment type="caution">
    <text evidence="1">The sequence shown here is derived from an EMBL/GenBank/DDBJ whole genome shotgun (WGS) entry which is preliminary data.</text>
</comment>
<accession>A0A6C8GK71</accession>
<dbReference type="Proteomes" id="UP000004906">
    <property type="component" value="Unassembled WGS sequence"/>
</dbReference>
<protein>
    <submittedName>
        <fullName evidence="1">Uncharacterized protein</fullName>
    </submittedName>
</protein>
<evidence type="ECO:0000313" key="2">
    <source>
        <dbReference type="Proteomes" id="UP000004906"/>
    </source>
</evidence>
<organism evidence="1 2">
    <name type="scientific">Salmonella enterica subsp. enterica serovar Adelaide str. A4-669</name>
    <dbReference type="NCBI Taxonomy" id="913063"/>
    <lineage>
        <taxon>Bacteria</taxon>
        <taxon>Pseudomonadati</taxon>
        <taxon>Pseudomonadota</taxon>
        <taxon>Gammaproteobacteria</taxon>
        <taxon>Enterobacterales</taxon>
        <taxon>Enterobacteriaceae</taxon>
        <taxon>Salmonella</taxon>
    </lineage>
</organism>
<reference evidence="1 2" key="1">
    <citation type="journal article" date="2011" name="BMC Genomics">
        <title>Genome sequencing reveals diversification of virulence factor content and possible host adaptation in distinct subpopulations of Salmonella enterica.</title>
        <authorList>
            <person name="den Bakker H.C."/>
            <person name="Moreno Switt A.I."/>
            <person name="Govoni G."/>
            <person name="Cummings C.A."/>
            <person name="Ranieri M.L."/>
            <person name="Degoricija L."/>
            <person name="Hoelzer K."/>
            <person name="Rodriguez-Rivera L.D."/>
            <person name="Brown S."/>
            <person name="Bolchacova E."/>
            <person name="Furtado M.R."/>
            <person name="Wiedmann M."/>
        </authorList>
    </citation>
    <scope>NUCLEOTIDE SEQUENCE [LARGE SCALE GENOMIC DNA]</scope>
    <source>
        <strain evidence="1 2">A4-669</strain>
    </source>
</reference>
<proteinExistence type="predicted"/>
<dbReference type="AlphaFoldDB" id="A0A6C8GK71"/>
<evidence type="ECO:0000313" key="1">
    <source>
        <dbReference type="EMBL" id="EHC34724.1"/>
    </source>
</evidence>
<dbReference type="EMBL" id="AFCI01001119">
    <property type="protein sequence ID" value="EHC34724.1"/>
    <property type="molecule type" value="Genomic_DNA"/>
</dbReference>
<name>A0A6C8GK71_SALET</name>
<sequence>MAKEIRYPVCGTSPFHGFRAQQNCKIAPTDGKGRNKIAPTDGKVIFG</sequence>